<gene>
    <name evidence="8" type="ORF">DW811_14730</name>
</gene>
<evidence type="ECO:0000313" key="8">
    <source>
        <dbReference type="EMBL" id="RHD03251.1"/>
    </source>
</evidence>
<feature type="domain" description="ABC3 transporter permease C-terminal" evidence="7">
    <location>
        <begin position="34"/>
        <end position="154"/>
    </location>
</feature>
<dbReference type="EMBL" id="QSIS01000050">
    <property type="protein sequence ID" value="RHD03251.1"/>
    <property type="molecule type" value="Genomic_DNA"/>
</dbReference>
<keyword evidence="5 6" id="KW-0472">Membrane</keyword>
<evidence type="ECO:0000259" key="7">
    <source>
        <dbReference type="Pfam" id="PF02687"/>
    </source>
</evidence>
<evidence type="ECO:0000313" key="9">
    <source>
        <dbReference type="Proteomes" id="UP000284794"/>
    </source>
</evidence>
<dbReference type="AlphaFoldDB" id="A0A414D3T6"/>
<keyword evidence="4 6" id="KW-1133">Transmembrane helix</keyword>
<keyword evidence="2" id="KW-1003">Cell membrane</keyword>
<organism evidence="8 9">
    <name type="scientific">Lachnospira eligens</name>
    <dbReference type="NCBI Taxonomy" id="39485"/>
    <lineage>
        <taxon>Bacteria</taxon>
        <taxon>Bacillati</taxon>
        <taxon>Bacillota</taxon>
        <taxon>Clostridia</taxon>
        <taxon>Lachnospirales</taxon>
        <taxon>Lachnospiraceae</taxon>
        <taxon>Lachnospira</taxon>
    </lineage>
</organism>
<feature type="non-terminal residue" evidence="8">
    <location>
        <position position="1"/>
    </location>
</feature>
<dbReference type="Pfam" id="PF02687">
    <property type="entry name" value="FtsX"/>
    <property type="match status" value="1"/>
</dbReference>
<feature type="transmembrane region" description="Helical" evidence="6">
    <location>
        <begin position="32"/>
        <end position="54"/>
    </location>
</feature>
<feature type="transmembrane region" description="Helical" evidence="6">
    <location>
        <begin position="75"/>
        <end position="97"/>
    </location>
</feature>
<protein>
    <submittedName>
        <fullName evidence="8">ABC transporter permease</fullName>
    </submittedName>
</protein>
<feature type="transmembrane region" description="Helical" evidence="6">
    <location>
        <begin position="129"/>
        <end position="153"/>
    </location>
</feature>
<evidence type="ECO:0000256" key="6">
    <source>
        <dbReference type="SAM" id="Phobius"/>
    </source>
</evidence>
<dbReference type="GO" id="GO:0005886">
    <property type="term" value="C:plasma membrane"/>
    <property type="evidence" value="ECO:0007669"/>
    <property type="project" value="UniProtKB-SubCell"/>
</dbReference>
<evidence type="ECO:0000256" key="1">
    <source>
        <dbReference type="ARBA" id="ARBA00004651"/>
    </source>
</evidence>
<dbReference type="RefSeq" id="WP_147345969.1">
    <property type="nucleotide sequence ID" value="NZ_QSBA01000043.1"/>
</dbReference>
<keyword evidence="3 6" id="KW-0812">Transmembrane</keyword>
<comment type="caution">
    <text evidence="8">The sequence shown here is derived from an EMBL/GenBank/DDBJ whole genome shotgun (WGS) entry which is preliminary data.</text>
</comment>
<sequence length="168" mass="18610">FCYDEGITVNISNYKDEIDKEKEDSSIVDDTVFIAAIMITVLAAVSIAASNIVYCLMRRKHYGIMLANGMCKADIIWLIAMQNAIVMVLAAVAAWIVRLRAEFETLFPKKVLEETGRLYEGAYVAHMHYMPVILIISVMILLVISCVIPAVMIGRTSLADMVSGRSEG</sequence>
<evidence type="ECO:0000256" key="4">
    <source>
        <dbReference type="ARBA" id="ARBA00022989"/>
    </source>
</evidence>
<name>A0A414D3T6_9FIRM</name>
<dbReference type="InterPro" id="IPR003838">
    <property type="entry name" value="ABC3_permease_C"/>
</dbReference>
<evidence type="ECO:0000256" key="2">
    <source>
        <dbReference type="ARBA" id="ARBA00022475"/>
    </source>
</evidence>
<dbReference type="Proteomes" id="UP000284794">
    <property type="component" value="Unassembled WGS sequence"/>
</dbReference>
<evidence type="ECO:0000256" key="5">
    <source>
        <dbReference type="ARBA" id="ARBA00023136"/>
    </source>
</evidence>
<evidence type="ECO:0000256" key="3">
    <source>
        <dbReference type="ARBA" id="ARBA00022692"/>
    </source>
</evidence>
<accession>A0A414D3T6</accession>
<proteinExistence type="predicted"/>
<comment type="subcellular location">
    <subcellularLocation>
        <location evidence="1">Cell membrane</location>
        <topology evidence="1">Multi-pass membrane protein</topology>
    </subcellularLocation>
</comment>
<reference evidence="8 9" key="1">
    <citation type="submission" date="2018-08" db="EMBL/GenBank/DDBJ databases">
        <title>A genome reference for cultivated species of the human gut microbiota.</title>
        <authorList>
            <person name="Zou Y."/>
            <person name="Xue W."/>
            <person name="Luo G."/>
        </authorList>
    </citation>
    <scope>NUCLEOTIDE SEQUENCE [LARGE SCALE GENOMIC DNA]</scope>
    <source>
        <strain evidence="8 9">AM32-2AC</strain>
    </source>
</reference>